<dbReference type="InterPro" id="IPR050499">
    <property type="entry name" value="PEP-utilizing_PTS_enzyme"/>
</dbReference>
<accession>A0A9D1XZC1</accession>
<reference evidence="10" key="1">
    <citation type="journal article" date="2021" name="PeerJ">
        <title>Extensive microbial diversity within the chicken gut microbiome revealed by metagenomics and culture.</title>
        <authorList>
            <person name="Gilroy R."/>
            <person name="Ravi A."/>
            <person name="Getino M."/>
            <person name="Pursley I."/>
            <person name="Horton D.L."/>
            <person name="Alikhan N.F."/>
            <person name="Baker D."/>
            <person name="Gharbi K."/>
            <person name="Hall N."/>
            <person name="Watson M."/>
            <person name="Adriaenssens E.M."/>
            <person name="Foster-Nyarko E."/>
            <person name="Jarju S."/>
            <person name="Secka A."/>
            <person name="Antonio M."/>
            <person name="Oren A."/>
            <person name="Chaudhuri R.R."/>
            <person name="La Ragione R."/>
            <person name="Hildebrand F."/>
            <person name="Pallen M.J."/>
        </authorList>
    </citation>
    <scope>NUCLEOTIDE SEQUENCE</scope>
    <source>
        <strain evidence="10">ChiHecec2B26-7398</strain>
    </source>
</reference>
<dbReference type="SUPFAM" id="SSF51621">
    <property type="entry name" value="Phosphoenolpyruvate/pyruvate domain"/>
    <property type="match status" value="1"/>
</dbReference>
<evidence type="ECO:0008006" key="12">
    <source>
        <dbReference type="Google" id="ProtNLM"/>
    </source>
</evidence>
<dbReference type="Gene3D" id="1.10.274.10">
    <property type="entry name" value="PtsI, HPr-binding domain"/>
    <property type="match status" value="1"/>
</dbReference>
<dbReference type="Gene3D" id="3.50.30.10">
    <property type="entry name" value="Phosphohistidine domain"/>
    <property type="match status" value="1"/>
</dbReference>
<dbReference type="InterPro" id="IPR008731">
    <property type="entry name" value="PTS_EIN"/>
</dbReference>
<dbReference type="SUPFAM" id="SSF47831">
    <property type="entry name" value="Enzyme I of the PEP:sugar phosphotransferase system HPr-binding (sub)domain"/>
    <property type="match status" value="1"/>
</dbReference>
<proteinExistence type="inferred from homology"/>
<evidence type="ECO:0000256" key="5">
    <source>
        <dbReference type="ARBA" id="ARBA00022777"/>
    </source>
</evidence>
<evidence type="ECO:0000259" key="9">
    <source>
        <dbReference type="Pfam" id="PF05524"/>
    </source>
</evidence>
<evidence type="ECO:0000313" key="10">
    <source>
        <dbReference type="EMBL" id="HIX94122.1"/>
    </source>
</evidence>
<dbReference type="GO" id="GO:0009401">
    <property type="term" value="P:phosphoenolpyruvate-dependent sugar phosphotransferase system"/>
    <property type="evidence" value="ECO:0007669"/>
    <property type="project" value="InterPro"/>
</dbReference>
<dbReference type="GO" id="GO:0016301">
    <property type="term" value="F:kinase activity"/>
    <property type="evidence" value="ECO:0007669"/>
    <property type="project" value="UniProtKB-KW"/>
</dbReference>
<evidence type="ECO:0000256" key="4">
    <source>
        <dbReference type="ARBA" id="ARBA00022723"/>
    </source>
</evidence>
<dbReference type="InterPro" id="IPR000121">
    <property type="entry name" value="PEP_util_C"/>
</dbReference>
<name>A0A9D1XZC1_9FIRM</name>
<dbReference type="InterPro" id="IPR008279">
    <property type="entry name" value="PEP-util_enz_mobile_dom"/>
</dbReference>
<evidence type="ECO:0000256" key="6">
    <source>
        <dbReference type="ARBA" id="ARBA00022842"/>
    </source>
</evidence>
<comment type="caution">
    <text evidence="10">The sequence shown here is derived from an EMBL/GenBank/DDBJ whole genome shotgun (WGS) entry which is preliminary data.</text>
</comment>
<keyword evidence="4" id="KW-0479">Metal-binding</keyword>
<keyword evidence="6" id="KW-0460">Magnesium</keyword>
<reference evidence="10" key="2">
    <citation type="submission" date="2021-04" db="EMBL/GenBank/DDBJ databases">
        <authorList>
            <person name="Gilroy R."/>
        </authorList>
    </citation>
    <scope>NUCLEOTIDE SEQUENCE</scope>
    <source>
        <strain evidence="10">ChiHecec2B26-7398</strain>
    </source>
</reference>
<comment type="cofactor">
    <cofactor evidence="1">
        <name>Mg(2+)</name>
        <dbReference type="ChEBI" id="CHEBI:18420"/>
    </cofactor>
</comment>
<dbReference type="SUPFAM" id="SSF52009">
    <property type="entry name" value="Phosphohistidine domain"/>
    <property type="match status" value="1"/>
</dbReference>
<dbReference type="Proteomes" id="UP000886751">
    <property type="component" value="Unassembled WGS sequence"/>
</dbReference>
<dbReference type="GO" id="GO:0046872">
    <property type="term" value="F:metal ion binding"/>
    <property type="evidence" value="ECO:0007669"/>
    <property type="project" value="UniProtKB-KW"/>
</dbReference>
<dbReference type="InterPro" id="IPR040442">
    <property type="entry name" value="Pyrv_kinase-like_dom_sf"/>
</dbReference>
<sequence>MYTFSGVTASKGIVIGPVEQIDHGTAGLHRIVCDPFRERALYDVAVVLAKDELRRLSQRAKGPDADILLFQIALLEDESFTNEIGDYIAAGAGGAAAVERAGQIFAGRLSNVDDEYIRERSVDVQDVCRRVVDILDGRPRRRLHLQRPSILVADRFFPSDLFSLDRRMILGLASDQDSTVSHAAIMARSMGIPAVVQLGDGVAAQAAGHRAILDATGGDAATLTVEPTGVHMAQADCKIAITRLHGRTPDPVAALPCLTKDGTAFRLLTAINTTADPADPLPQGAAGTGLLRTESVILDDLPEDVQFANLRNRLQHADGAMIAVRTCDTNADDDSPWTAEIRSRLNGHRLFWPQIKALLRAARYGDLHVLFPMIAGVEDWQTCLREVETCRTELHKAGQEVSPPPFGCIVDTPSAALLAGELIDHGAQTLAIDLEDLTRYTLGLVHDPLAAVNRVDNPAVQRLVKEALEQAKARGAEVYLCGLTVDCLDRIPTYLRLGVRTFSVEPAALLPLKKRLLEMDLREPPEKA</sequence>
<evidence type="ECO:0000256" key="2">
    <source>
        <dbReference type="ARBA" id="ARBA00007837"/>
    </source>
</evidence>
<evidence type="ECO:0000313" key="11">
    <source>
        <dbReference type="Proteomes" id="UP000886751"/>
    </source>
</evidence>
<dbReference type="InterPro" id="IPR015813">
    <property type="entry name" value="Pyrv/PenolPyrv_kinase-like_dom"/>
</dbReference>
<dbReference type="PANTHER" id="PTHR46244">
    <property type="entry name" value="PHOSPHOENOLPYRUVATE-PROTEIN PHOSPHOTRANSFERASE"/>
    <property type="match status" value="1"/>
</dbReference>
<comment type="similarity">
    <text evidence="2">Belongs to the PEP-utilizing enzyme family.</text>
</comment>
<dbReference type="Gene3D" id="3.20.20.60">
    <property type="entry name" value="Phosphoenolpyruvate-binding domains"/>
    <property type="match status" value="1"/>
</dbReference>
<dbReference type="InterPro" id="IPR036618">
    <property type="entry name" value="PtsI_HPr-bd_sf"/>
</dbReference>
<evidence type="ECO:0000256" key="1">
    <source>
        <dbReference type="ARBA" id="ARBA00001946"/>
    </source>
</evidence>
<evidence type="ECO:0000256" key="3">
    <source>
        <dbReference type="ARBA" id="ARBA00022679"/>
    </source>
</evidence>
<organism evidence="10 11">
    <name type="scientific">Candidatus Gemmiger excrementipullorum</name>
    <dbReference type="NCBI Taxonomy" id="2838610"/>
    <lineage>
        <taxon>Bacteria</taxon>
        <taxon>Bacillati</taxon>
        <taxon>Bacillota</taxon>
        <taxon>Clostridia</taxon>
        <taxon>Eubacteriales</taxon>
        <taxon>Gemmiger</taxon>
    </lineage>
</organism>
<feature type="domain" description="PEP-utilising enzyme mobile" evidence="7">
    <location>
        <begin position="146"/>
        <end position="218"/>
    </location>
</feature>
<evidence type="ECO:0000259" key="8">
    <source>
        <dbReference type="Pfam" id="PF02896"/>
    </source>
</evidence>
<dbReference type="PANTHER" id="PTHR46244:SF6">
    <property type="entry name" value="PHOSPHOENOLPYRUVATE-PROTEIN PHOSPHOTRANSFERASE"/>
    <property type="match status" value="1"/>
</dbReference>
<evidence type="ECO:0000259" key="7">
    <source>
        <dbReference type="Pfam" id="PF00391"/>
    </source>
</evidence>
<protein>
    <recommendedName>
        <fullName evidence="12">Phosphoenolpyruvate--protein phosphotransferase</fullName>
    </recommendedName>
</protein>
<feature type="domain" description="PEP-utilising enzyme C-terminal" evidence="8">
    <location>
        <begin position="254"/>
        <end position="519"/>
    </location>
</feature>
<dbReference type="Pfam" id="PF02896">
    <property type="entry name" value="PEP-utilizers_C"/>
    <property type="match status" value="1"/>
</dbReference>
<dbReference type="InterPro" id="IPR036637">
    <property type="entry name" value="Phosphohistidine_dom_sf"/>
</dbReference>
<dbReference type="AlphaFoldDB" id="A0A9D1XZC1"/>
<keyword evidence="3" id="KW-0808">Transferase</keyword>
<dbReference type="Pfam" id="PF00391">
    <property type="entry name" value="PEP-utilizers"/>
    <property type="match status" value="1"/>
</dbReference>
<dbReference type="Pfam" id="PF05524">
    <property type="entry name" value="PEP-utilisers_N"/>
    <property type="match status" value="1"/>
</dbReference>
<gene>
    <name evidence="10" type="ORF">H9846_01515</name>
</gene>
<feature type="domain" description="Phosphotransferase system enzyme I N-terminal" evidence="9">
    <location>
        <begin position="6"/>
        <end position="120"/>
    </location>
</feature>
<keyword evidence="5" id="KW-0418">Kinase</keyword>
<dbReference type="EMBL" id="DXEI01000029">
    <property type="protein sequence ID" value="HIX94122.1"/>
    <property type="molecule type" value="Genomic_DNA"/>
</dbReference>